<evidence type="ECO:0000313" key="2">
    <source>
        <dbReference type="EMBL" id="MPD04993.1"/>
    </source>
</evidence>
<proteinExistence type="predicted"/>
<feature type="transmembrane region" description="Helical" evidence="1">
    <location>
        <begin position="53"/>
        <end position="74"/>
    </location>
</feature>
<evidence type="ECO:0000256" key="1">
    <source>
        <dbReference type="SAM" id="Phobius"/>
    </source>
</evidence>
<dbReference type="AlphaFoldDB" id="A0A5B7K8S4"/>
<sequence length="107" mass="11543">MDILSVAGVAAYVSVIANAAIIYVTCRIMFLVMHPSFPSGETLQDLHQCVARLVAFTVLGFTTWVDSVVWIAQLPDDEKAIVYHACNYGFVISAIVAGLAGGLLRVR</sequence>
<dbReference type="EMBL" id="VSRR010143846">
    <property type="protein sequence ID" value="MPD04993.1"/>
    <property type="molecule type" value="Genomic_DNA"/>
</dbReference>
<evidence type="ECO:0000313" key="3">
    <source>
        <dbReference type="Proteomes" id="UP000324222"/>
    </source>
</evidence>
<keyword evidence="1" id="KW-1133">Transmembrane helix</keyword>
<name>A0A5B7K8S4_PORTR</name>
<feature type="transmembrane region" description="Helical" evidence="1">
    <location>
        <begin position="80"/>
        <end position="104"/>
    </location>
</feature>
<keyword evidence="1" id="KW-0472">Membrane</keyword>
<dbReference type="Proteomes" id="UP000324222">
    <property type="component" value="Unassembled WGS sequence"/>
</dbReference>
<gene>
    <name evidence="2" type="ORF">E2C01_100710</name>
</gene>
<reference evidence="2 3" key="1">
    <citation type="submission" date="2019-05" db="EMBL/GenBank/DDBJ databases">
        <title>Another draft genome of Portunus trituberculatus and its Hox gene families provides insights of decapod evolution.</title>
        <authorList>
            <person name="Jeong J.-H."/>
            <person name="Song I."/>
            <person name="Kim S."/>
            <person name="Choi T."/>
            <person name="Kim D."/>
            <person name="Ryu S."/>
            <person name="Kim W."/>
        </authorList>
    </citation>
    <scope>NUCLEOTIDE SEQUENCE [LARGE SCALE GENOMIC DNA]</scope>
    <source>
        <tissue evidence="2">Muscle</tissue>
    </source>
</reference>
<dbReference type="OrthoDB" id="6380387at2759"/>
<comment type="caution">
    <text evidence="2">The sequence shown here is derived from an EMBL/GenBank/DDBJ whole genome shotgun (WGS) entry which is preliminary data.</text>
</comment>
<keyword evidence="3" id="KW-1185">Reference proteome</keyword>
<protein>
    <submittedName>
        <fullName evidence="2">Uncharacterized protein</fullName>
    </submittedName>
</protein>
<feature type="transmembrane region" description="Helical" evidence="1">
    <location>
        <begin position="6"/>
        <end position="32"/>
    </location>
</feature>
<accession>A0A5B7K8S4</accession>
<keyword evidence="1" id="KW-0812">Transmembrane</keyword>
<organism evidence="2 3">
    <name type="scientific">Portunus trituberculatus</name>
    <name type="common">Swimming crab</name>
    <name type="synonym">Neptunus trituberculatus</name>
    <dbReference type="NCBI Taxonomy" id="210409"/>
    <lineage>
        <taxon>Eukaryota</taxon>
        <taxon>Metazoa</taxon>
        <taxon>Ecdysozoa</taxon>
        <taxon>Arthropoda</taxon>
        <taxon>Crustacea</taxon>
        <taxon>Multicrustacea</taxon>
        <taxon>Malacostraca</taxon>
        <taxon>Eumalacostraca</taxon>
        <taxon>Eucarida</taxon>
        <taxon>Decapoda</taxon>
        <taxon>Pleocyemata</taxon>
        <taxon>Brachyura</taxon>
        <taxon>Eubrachyura</taxon>
        <taxon>Portunoidea</taxon>
        <taxon>Portunidae</taxon>
        <taxon>Portuninae</taxon>
        <taxon>Portunus</taxon>
    </lineage>
</organism>